<dbReference type="GO" id="GO:0005634">
    <property type="term" value="C:nucleus"/>
    <property type="evidence" value="ECO:0007669"/>
    <property type="project" value="UniProtKB-SubCell"/>
</dbReference>
<dbReference type="RefSeq" id="XP_008731784.1">
    <property type="nucleotide sequence ID" value="XM_008733562.1"/>
</dbReference>
<dbReference type="Pfam" id="PF00172">
    <property type="entry name" value="Zn_clus"/>
    <property type="match status" value="1"/>
</dbReference>
<feature type="compositionally biased region" description="Low complexity" evidence="7">
    <location>
        <begin position="663"/>
        <end position="675"/>
    </location>
</feature>
<dbReference type="PROSITE" id="PS50048">
    <property type="entry name" value="ZN2_CY6_FUNGAL_2"/>
    <property type="match status" value="1"/>
</dbReference>
<keyword evidence="3" id="KW-0805">Transcription regulation</keyword>
<keyword evidence="6" id="KW-0539">Nucleus</keyword>
<dbReference type="VEuPathDB" id="FungiDB:G647_09259"/>
<dbReference type="SUPFAM" id="SSF57701">
    <property type="entry name" value="Zn2/Cys6 DNA-binding domain"/>
    <property type="match status" value="1"/>
</dbReference>
<feature type="region of interest" description="Disordered" evidence="7">
    <location>
        <begin position="104"/>
        <end position="127"/>
    </location>
</feature>
<dbReference type="Proteomes" id="UP000030678">
    <property type="component" value="Unassembled WGS sequence"/>
</dbReference>
<feature type="region of interest" description="Disordered" evidence="7">
    <location>
        <begin position="697"/>
        <end position="719"/>
    </location>
</feature>
<comment type="subcellular location">
    <subcellularLocation>
        <location evidence="1">Nucleus</location>
    </subcellularLocation>
</comment>
<evidence type="ECO:0000256" key="4">
    <source>
        <dbReference type="ARBA" id="ARBA00023125"/>
    </source>
</evidence>
<dbReference type="SMART" id="SM00906">
    <property type="entry name" value="Fungal_trans"/>
    <property type="match status" value="1"/>
</dbReference>
<organism evidence="9 10">
    <name type="scientific">Cladophialophora carrionii CBS 160.54</name>
    <dbReference type="NCBI Taxonomy" id="1279043"/>
    <lineage>
        <taxon>Eukaryota</taxon>
        <taxon>Fungi</taxon>
        <taxon>Dikarya</taxon>
        <taxon>Ascomycota</taxon>
        <taxon>Pezizomycotina</taxon>
        <taxon>Eurotiomycetes</taxon>
        <taxon>Chaetothyriomycetidae</taxon>
        <taxon>Chaetothyriales</taxon>
        <taxon>Herpotrichiellaceae</taxon>
        <taxon>Cladophialophora</taxon>
    </lineage>
</organism>
<dbReference type="InterPro" id="IPR050613">
    <property type="entry name" value="Sec_Metabolite_Reg"/>
</dbReference>
<feature type="compositionally biased region" description="Basic and acidic residues" evidence="7">
    <location>
        <begin position="988"/>
        <end position="1007"/>
    </location>
</feature>
<feature type="region of interest" description="Disordered" evidence="7">
    <location>
        <begin position="173"/>
        <end position="200"/>
    </location>
</feature>
<feature type="compositionally biased region" description="Gly residues" evidence="7">
    <location>
        <begin position="709"/>
        <end position="718"/>
    </location>
</feature>
<evidence type="ECO:0000256" key="3">
    <source>
        <dbReference type="ARBA" id="ARBA00023015"/>
    </source>
</evidence>
<dbReference type="PROSITE" id="PS00463">
    <property type="entry name" value="ZN2_CY6_FUNGAL_1"/>
    <property type="match status" value="1"/>
</dbReference>
<feature type="compositionally biased region" description="Polar residues" evidence="7">
    <location>
        <begin position="882"/>
        <end position="892"/>
    </location>
</feature>
<feature type="region of interest" description="Disordered" evidence="7">
    <location>
        <begin position="851"/>
        <end position="919"/>
    </location>
</feature>
<dbReference type="GO" id="GO:0000981">
    <property type="term" value="F:DNA-binding transcription factor activity, RNA polymerase II-specific"/>
    <property type="evidence" value="ECO:0007669"/>
    <property type="project" value="InterPro"/>
</dbReference>
<feature type="domain" description="Zn(2)-C6 fungal-type" evidence="8">
    <location>
        <begin position="35"/>
        <end position="66"/>
    </location>
</feature>
<dbReference type="GO" id="GO:0003677">
    <property type="term" value="F:DNA binding"/>
    <property type="evidence" value="ECO:0007669"/>
    <property type="project" value="UniProtKB-KW"/>
</dbReference>
<feature type="compositionally biased region" description="Low complexity" evidence="7">
    <location>
        <begin position="952"/>
        <end position="962"/>
    </location>
</feature>
<proteinExistence type="predicted"/>
<keyword evidence="4" id="KW-0238">DNA-binding</keyword>
<evidence type="ECO:0000256" key="2">
    <source>
        <dbReference type="ARBA" id="ARBA00022723"/>
    </source>
</evidence>
<dbReference type="OrthoDB" id="5431381at2759"/>
<evidence type="ECO:0000259" key="8">
    <source>
        <dbReference type="PROSITE" id="PS50048"/>
    </source>
</evidence>
<keyword evidence="5" id="KW-0804">Transcription</keyword>
<dbReference type="GeneID" id="19987752"/>
<dbReference type="InterPro" id="IPR001138">
    <property type="entry name" value="Zn2Cys6_DnaBD"/>
</dbReference>
<evidence type="ECO:0000256" key="7">
    <source>
        <dbReference type="SAM" id="MobiDB-lite"/>
    </source>
</evidence>
<dbReference type="InterPro" id="IPR007219">
    <property type="entry name" value="XnlR_reg_dom"/>
</dbReference>
<dbReference type="CDD" id="cd00067">
    <property type="entry name" value="GAL4"/>
    <property type="match status" value="1"/>
</dbReference>
<dbReference type="Gene3D" id="4.10.240.10">
    <property type="entry name" value="Zn(2)-C6 fungal-type DNA-binding domain"/>
    <property type="match status" value="1"/>
</dbReference>
<dbReference type="EMBL" id="KB822710">
    <property type="protein sequence ID" value="ETI19425.1"/>
    <property type="molecule type" value="Genomic_DNA"/>
</dbReference>
<dbReference type="PANTHER" id="PTHR31001">
    <property type="entry name" value="UNCHARACTERIZED TRANSCRIPTIONAL REGULATORY PROTEIN"/>
    <property type="match status" value="1"/>
</dbReference>
<evidence type="ECO:0000313" key="9">
    <source>
        <dbReference type="EMBL" id="ETI19425.1"/>
    </source>
</evidence>
<feature type="region of interest" description="Disordered" evidence="7">
    <location>
        <begin position="942"/>
        <end position="1007"/>
    </location>
</feature>
<feature type="compositionally biased region" description="Polar residues" evidence="7">
    <location>
        <begin position="852"/>
        <end position="862"/>
    </location>
</feature>
<sequence length="1007" mass="109530">MSDFFSLTHKFRANLDGQQAGVDAKLRRRNRQPLSCAPCRLKKLRCDRGHPCETCVKRANQANCTYGKLAPARASDAAARSAKRGRAQERLGRLEQLVMQMVDTSNGSKPDHESDTGTSTNSSSDNDATAIRTGIAKDGHLQYGSAESRYVGSTHWSAILESLQELKSALAGTTTAAGDQAPGAELDEPDDVEPQDTDSLFGPASHVSIAQVLAQALPPRLQVDRRLSTYFNSRYLVIPLIHTQQFQRQYEQFWRTPLETPPLWISILFSICCLSASLSEVVGSEPTTPEDQLSPRVSFLHAACQCLRLGGFTRPKRFVVEALGLYALCKYVSTLDPSGDVGVIFSIAVRLAYRSGYHRDPSQFPHISVFDGEMRRRTWAMCRQFDLMVSFQLGLPSQIPPDSWDTMNPGNLLDTDFDEDTKVAPPSRPETEATQLLYFIVKSRLMTTFGKVCAHALSFRPDNYAQQVMDLDREVRATYATVPNVLHIKPMSQSFADPSYLTMVRTNCEFLYQKSLLVLHRKYMTQGTHPASTQACTDAAIAITRHMLDLHKEFKPGGQLFNDRWMLGSFTMNDFYLAGMVLCLAVSMWKKANPGIDINADEKMREQYILLKESFAICEELSPTSTEARRVAAVLRQVLGEKRDEIASSTGGSFGPGTGPGTGTSISTSTSSRTSNPFAQPGQFMPSAMFPMQYDFSLASPTVPDGPRGRGQGQGEGYGLHENLSNSSDAVDSTYFAASNDSTSAGVGKDPFQNLMPGINNPVPLGGNSFLSFFPFSPASYAGGAGSSATSNPMPNAAAAAAAAAVAAAPNAADPQPFDPGPTMDIDWPLLDQWMALPNTVDMLPFHDGTGDLTQASASSSGMFPDQEQDRRNRLGNGDGSRIQSGNGTRSWNENDNDNSPSNENGTETGPLDTAYPPLTDAQTMTTAAQPLTQAATEWMSTPYPFSGRDATSTSTSTSESSGSDKHPKGETGLMTGRRIMSLGLRRWPGDDAARTQTGGRERYSGY</sequence>
<dbReference type="CDD" id="cd12148">
    <property type="entry name" value="fungal_TF_MHR"/>
    <property type="match status" value="1"/>
</dbReference>
<dbReference type="HOGENOM" id="CLU_007426_4_1_1"/>
<dbReference type="PANTHER" id="PTHR31001:SF49">
    <property type="entry name" value="ZN(II)2CYS6 TRANSCRIPTION FACTOR (EUROFUNG)"/>
    <property type="match status" value="1"/>
</dbReference>
<feature type="region of interest" description="Disordered" evidence="7">
    <location>
        <begin position="646"/>
        <end position="684"/>
    </location>
</feature>
<dbReference type="Pfam" id="PF04082">
    <property type="entry name" value="Fungal_trans"/>
    <property type="match status" value="1"/>
</dbReference>
<accession>V9CXR9</accession>
<gene>
    <name evidence="9" type="ORF">G647_09259</name>
</gene>
<dbReference type="GO" id="GO:0008270">
    <property type="term" value="F:zinc ion binding"/>
    <property type="evidence" value="ECO:0007669"/>
    <property type="project" value="InterPro"/>
</dbReference>
<dbReference type="InterPro" id="IPR036864">
    <property type="entry name" value="Zn2-C6_fun-type_DNA-bd_sf"/>
</dbReference>
<dbReference type="AlphaFoldDB" id="V9CXR9"/>
<evidence type="ECO:0000256" key="1">
    <source>
        <dbReference type="ARBA" id="ARBA00004123"/>
    </source>
</evidence>
<feature type="compositionally biased region" description="Low complexity" evidence="7">
    <location>
        <begin position="116"/>
        <end position="127"/>
    </location>
</feature>
<name>V9CXR9_9EURO</name>
<keyword evidence="2" id="KW-0479">Metal-binding</keyword>
<evidence type="ECO:0000256" key="6">
    <source>
        <dbReference type="ARBA" id="ARBA00023242"/>
    </source>
</evidence>
<feature type="compositionally biased region" description="Gly residues" evidence="7">
    <location>
        <begin position="652"/>
        <end position="662"/>
    </location>
</feature>
<evidence type="ECO:0000256" key="5">
    <source>
        <dbReference type="ARBA" id="ARBA00023163"/>
    </source>
</evidence>
<reference evidence="9 10" key="1">
    <citation type="submission" date="2013-03" db="EMBL/GenBank/DDBJ databases">
        <title>The Genome Sequence of Cladophialophora carrionii CBS 160.54.</title>
        <authorList>
            <consortium name="The Broad Institute Genomics Platform"/>
            <person name="Cuomo C."/>
            <person name="de Hoog S."/>
            <person name="Gorbushina A."/>
            <person name="Walker B."/>
            <person name="Young S.K."/>
            <person name="Zeng Q."/>
            <person name="Gargeya S."/>
            <person name="Fitzgerald M."/>
            <person name="Haas B."/>
            <person name="Abouelleil A."/>
            <person name="Allen A.W."/>
            <person name="Alvarado L."/>
            <person name="Arachchi H.M."/>
            <person name="Berlin A.M."/>
            <person name="Chapman S.B."/>
            <person name="Gainer-Dewar J."/>
            <person name="Goldberg J."/>
            <person name="Griggs A."/>
            <person name="Gujja S."/>
            <person name="Hansen M."/>
            <person name="Howarth C."/>
            <person name="Imamovic A."/>
            <person name="Ireland A."/>
            <person name="Larimer J."/>
            <person name="McCowan C."/>
            <person name="Murphy C."/>
            <person name="Pearson M."/>
            <person name="Poon T.W."/>
            <person name="Priest M."/>
            <person name="Roberts A."/>
            <person name="Saif S."/>
            <person name="Shea T."/>
            <person name="Sisk P."/>
            <person name="Sykes S."/>
            <person name="Wortman J."/>
            <person name="Nusbaum C."/>
            <person name="Birren B."/>
        </authorList>
    </citation>
    <scope>NUCLEOTIDE SEQUENCE [LARGE SCALE GENOMIC DNA]</scope>
    <source>
        <strain evidence="9 10">CBS 160.54</strain>
    </source>
</reference>
<evidence type="ECO:0000313" key="10">
    <source>
        <dbReference type="Proteomes" id="UP000030678"/>
    </source>
</evidence>
<protein>
    <recommendedName>
        <fullName evidence="8">Zn(2)-C6 fungal-type domain-containing protein</fullName>
    </recommendedName>
</protein>
<dbReference type="GO" id="GO:0006351">
    <property type="term" value="P:DNA-templated transcription"/>
    <property type="evidence" value="ECO:0007669"/>
    <property type="project" value="InterPro"/>
</dbReference>
<dbReference type="SMART" id="SM00066">
    <property type="entry name" value="GAL4"/>
    <property type="match status" value="1"/>
</dbReference>
<feature type="compositionally biased region" description="Acidic residues" evidence="7">
    <location>
        <begin position="185"/>
        <end position="196"/>
    </location>
</feature>